<dbReference type="Proteomes" id="UP000827092">
    <property type="component" value="Unassembled WGS sequence"/>
</dbReference>
<feature type="transmembrane region" description="Helical" evidence="1">
    <location>
        <begin position="102"/>
        <end position="120"/>
    </location>
</feature>
<evidence type="ECO:0000313" key="2">
    <source>
        <dbReference type="EMBL" id="KAG8182051.1"/>
    </source>
</evidence>
<sequence length="202" mass="23086">MTQITFPSIITILCCVVYHKCGDLFKPLLEQLEYYRVDKPRQYRMNLLLQKYQDLYKLAHLVEKTVKTISFMVLVSHMLNMYLNLANYVIGRDFAIWEFAEFIPVTLLSPTLVVAIVLCGSRITNQVKAMQYHLQIILCDLNRAVHSDMETLKMVKIMLDIKFTTMSAGGMVQFTPGLVLTVFGSLLSFGLLMLNITSSAED</sequence>
<organism evidence="2 3">
    <name type="scientific">Oedothorax gibbosus</name>
    <dbReference type="NCBI Taxonomy" id="931172"/>
    <lineage>
        <taxon>Eukaryota</taxon>
        <taxon>Metazoa</taxon>
        <taxon>Ecdysozoa</taxon>
        <taxon>Arthropoda</taxon>
        <taxon>Chelicerata</taxon>
        <taxon>Arachnida</taxon>
        <taxon>Araneae</taxon>
        <taxon>Araneomorphae</taxon>
        <taxon>Entelegynae</taxon>
        <taxon>Araneoidea</taxon>
        <taxon>Linyphiidae</taxon>
        <taxon>Erigoninae</taxon>
        <taxon>Oedothorax</taxon>
    </lineage>
</organism>
<reference evidence="2 3" key="1">
    <citation type="journal article" date="2022" name="Nat. Ecol. Evol.">
        <title>A masculinizing supergene underlies an exaggerated male reproductive morph in a spider.</title>
        <authorList>
            <person name="Hendrickx F."/>
            <person name="De Corte Z."/>
            <person name="Sonet G."/>
            <person name="Van Belleghem S.M."/>
            <person name="Kostlbacher S."/>
            <person name="Vangestel C."/>
        </authorList>
    </citation>
    <scope>NUCLEOTIDE SEQUENCE [LARGE SCALE GENOMIC DNA]</scope>
    <source>
        <strain evidence="2">W744_W776</strain>
    </source>
</reference>
<keyword evidence="1" id="KW-0812">Transmembrane</keyword>
<feature type="transmembrane region" description="Helical" evidence="1">
    <location>
        <begin position="174"/>
        <end position="196"/>
    </location>
</feature>
<feature type="transmembrane region" description="Helical" evidence="1">
    <location>
        <begin position="69"/>
        <end position="90"/>
    </location>
</feature>
<protein>
    <recommendedName>
        <fullName evidence="4">Gustatory receptor</fullName>
    </recommendedName>
</protein>
<gene>
    <name evidence="2" type="ORF">JTE90_013981</name>
</gene>
<comment type="caution">
    <text evidence="2">The sequence shown here is derived from an EMBL/GenBank/DDBJ whole genome shotgun (WGS) entry which is preliminary data.</text>
</comment>
<keyword evidence="1" id="KW-0472">Membrane</keyword>
<keyword evidence="1" id="KW-1133">Transmembrane helix</keyword>
<proteinExistence type="predicted"/>
<evidence type="ECO:0000256" key="1">
    <source>
        <dbReference type="SAM" id="Phobius"/>
    </source>
</evidence>
<evidence type="ECO:0000313" key="3">
    <source>
        <dbReference type="Proteomes" id="UP000827092"/>
    </source>
</evidence>
<name>A0AAV6UEG4_9ARAC</name>
<dbReference type="AlphaFoldDB" id="A0AAV6UEG4"/>
<keyword evidence="3" id="KW-1185">Reference proteome</keyword>
<accession>A0AAV6UEG4</accession>
<dbReference type="EMBL" id="JAFNEN010000483">
    <property type="protein sequence ID" value="KAG8182051.1"/>
    <property type="molecule type" value="Genomic_DNA"/>
</dbReference>
<evidence type="ECO:0008006" key="4">
    <source>
        <dbReference type="Google" id="ProtNLM"/>
    </source>
</evidence>